<dbReference type="Pfam" id="PF17853">
    <property type="entry name" value="GGDEF_2"/>
    <property type="match status" value="1"/>
</dbReference>
<name>A0ABS2FS71_9FIRM</name>
<dbReference type="Gene3D" id="1.10.10.60">
    <property type="entry name" value="Homeodomain-like"/>
    <property type="match status" value="2"/>
</dbReference>
<dbReference type="Pfam" id="PF12833">
    <property type="entry name" value="HTH_18"/>
    <property type="match status" value="1"/>
</dbReference>
<feature type="domain" description="HTH araC/xylS-type" evidence="7">
    <location>
        <begin position="405"/>
        <end position="503"/>
    </location>
</feature>
<dbReference type="PROSITE" id="PS50110">
    <property type="entry name" value="RESPONSE_REGULATORY"/>
    <property type="match status" value="1"/>
</dbReference>
<dbReference type="CDD" id="cd17536">
    <property type="entry name" value="REC_YesN-like"/>
    <property type="match status" value="1"/>
</dbReference>
<evidence type="ECO:0000256" key="5">
    <source>
        <dbReference type="ARBA" id="ARBA00024867"/>
    </source>
</evidence>
<evidence type="ECO:0000259" key="8">
    <source>
        <dbReference type="PROSITE" id="PS50110"/>
    </source>
</evidence>
<dbReference type="SMART" id="SM00448">
    <property type="entry name" value="REC"/>
    <property type="match status" value="1"/>
</dbReference>
<dbReference type="SUPFAM" id="SSF46689">
    <property type="entry name" value="Homeodomain-like"/>
    <property type="match status" value="2"/>
</dbReference>
<feature type="modified residue" description="4-aspartylphosphate" evidence="6">
    <location>
        <position position="56"/>
    </location>
</feature>
<keyword evidence="10" id="KW-1185">Reference proteome</keyword>
<comment type="caution">
    <text evidence="9">The sequence shown here is derived from an EMBL/GenBank/DDBJ whole genome shotgun (WGS) entry which is preliminary data.</text>
</comment>
<dbReference type="Proteomes" id="UP000719500">
    <property type="component" value="Unassembled WGS sequence"/>
</dbReference>
<protein>
    <recommendedName>
        <fullName evidence="1">Stage 0 sporulation protein A homolog</fullName>
    </recommendedName>
</protein>
<keyword evidence="3" id="KW-0238">DNA-binding</keyword>
<evidence type="ECO:0000256" key="6">
    <source>
        <dbReference type="PROSITE-ProRule" id="PRU00169"/>
    </source>
</evidence>
<reference evidence="9 10" key="1">
    <citation type="journal article" date="2021" name="Sci. Rep.">
        <title>The distribution of antibiotic resistance genes in chicken gut microbiota commensals.</title>
        <authorList>
            <person name="Juricova H."/>
            <person name="Matiasovicova J."/>
            <person name="Kubasova T."/>
            <person name="Cejkova D."/>
            <person name="Rychlik I."/>
        </authorList>
    </citation>
    <scope>NUCLEOTIDE SEQUENCE [LARGE SCALE GENOMIC DNA]</scope>
    <source>
        <strain evidence="9 10">An411</strain>
    </source>
</reference>
<gene>
    <name evidence="9" type="ORF">H9X91_03260</name>
</gene>
<comment type="function">
    <text evidence="5">May play the central regulatory role in sporulation. It may be an element of the effector pathway responsible for the activation of sporulation genes in response to nutritional stress. Spo0A may act in concert with spo0H (a sigma factor) to control the expression of some genes that are critical to the sporulation process.</text>
</comment>
<dbReference type="InterPro" id="IPR041522">
    <property type="entry name" value="CdaR_GGDEF"/>
</dbReference>
<keyword evidence="4" id="KW-0804">Transcription</keyword>
<dbReference type="InterPro" id="IPR009057">
    <property type="entry name" value="Homeodomain-like_sf"/>
</dbReference>
<dbReference type="InterPro" id="IPR001789">
    <property type="entry name" value="Sig_transdc_resp-reg_receiver"/>
</dbReference>
<sequence length="515" mass="57783">MPYSVMLVDNEPVIQRGLMQLIDWKALGCYVRSIAYDGADAVRQIQESPPDIVITDIRMPEMDGLQLCAWVREHCPDIQLILCTGFPDFEYAQQAIQYEVADFVLKPTTEEGLSAAVKKACQRLQKDSGIQKRSLLLEQQALLGELIFKSRHSMLYILNRLNDLHITLSSYYVLSLEVVFQGPLEEGTAMLQQAQDIFLSCCEGQTVYLVPKSDLCSYAVLPLPEDADPLALCTAAVEAVDGSTDFLLTIGISRCHKNPLNMRKAAQEADDAQKFLLSSSQPSVMRCQDLPRLSEETTNLLLEKLRLVESALENRSGDTAMKHLGGLFQVLRAIPFSSAYQIALLLKNFCISLLLSHDLSPDRLAEMPDLDGGSMESLESGLRDYLTSTLAQMGRAPENIDSIIYEVKQYIDQNYSASLSLDALAAMVHLSPTYFSKLFKREMGENLSTYILNTRIEHAKLLLRTTDKKAYEIAEAVGIYDPVYFSKIFKKAVGLKPKEYRERPDAEETERMIKS</sequence>
<evidence type="ECO:0000256" key="3">
    <source>
        <dbReference type="ARBA" id="ARBA00023125"/>
    </source>
</evidence>
<evidence type="ECO:0000256" key="4">
    <source>
        <dbReference type="ARBA" id="ARBA00023163"/>
    </source>
</evidence>
<dbReference type="Pfam" id="PF00072">
    <property type="entry name" value="Response_reg"/>
    <property type="match status" value="1"/>
</dbReference>
<dbReference type="InterPro" id="IPR011006">
    <property type="entry name" value="CheY-like_superfamily"/>
</dbReference>
<evidence type="ECO:0000313" key="10">
    <source>
        <dbReference type="Proteomes" id="UP000719500"/>
    </source>
</evidence>
<keyword evidence="6" id="KW-0597">Phosphoprotein</keyword>
<dbReference type="Gene3D" id="3.40.50.2300">
    <property type="match status" value="1"/>
</dbReference>
<dbReference type="EMBL" id="JACSNX010000002">
    <property type="protein sequence ID" value="MBM6850454.1"/>
    <property type="molecule type" value="Genomic_DNA"/>
</dbReference>
<evidence type="ECO:0000256" key="2">
    <source>
        <dbReference type="ARBA" id="ARBA00023015"/>
    </source>
</evidence>
<feature type="domain" description="Response regulatory" evidence="8">
    <location>
        <begin position="4"/>
        <end position="121"/>
    </location>
</feature>
<dbReference type="PANTHER" id="PTHR43280">
    <property type="entry name" value="ARAC-FAMILY TRANSCRIPTIONAL REGULATOR"/>
    <property type="match status" value="1"/>
</dbReference>
<dbReference type="SMART" id="SM00342">
    <property type="entry name" value="HTH_ARAC"/>
    <property type="match status" value="1"/>
</dbReference>
<evidence type="ECO:0000313" key="9">
    <source>
        <dbReference type="EMBL" id="MBM6850454.1"/>
    </source>
</evidence>
<accession>A0ABS2FS71</accession>
<dbReference type="SUPFAM" id="SSF52172">
    <property type="entry name" value="CheY-like"/>
    <property type="match status" value="1"/>
</dbReference>
<keyword evidence="2" id="KW-0805">Transcription regulation</keyword>
<dbReference type="InterPro" id="IPR018060">
    <property type="entry name" value="HTH_AraC"/>
</dbReference>
<organism evidence="9 10">
    <name type="scientific">Oscillibacter valericigenes</name>
    <dbReference type="NCBI Taxonomy" id="351091"/>
    <lineage>
        <taxon>Bacteria</taxon>
        <taxon>Bacillati</taxon>
        <taxon>Bacillota</taxon>
        <taxon>Clostridia</taxon>
        <taxon>Eubacteriales</taxon>
        <taxon>Oscillospiraceae</taxon>
        <taxon>Oscillibacter</taxon>
    </lineage>
</organism>
<dbReference type="RefSeq" id="WP_204802447.1">
    <property type="nucleotide sequence ID" value="NZ_JACSNS010000006.1"/>
</dbReference>
<proteinExistence type="predicted"/>
<dbReference type="PROSITE" id="PS01124">
    <property type="entry name" value="HTH_ARAC_FAMILY_2"/>
    <property type="match status" value="1"/>
</dbReference>
<evidence type="ECO:0000259" key="7">
    <source>
        <dbReference type="PROSITE" id="PS01124"/>
    </source>
</evidence>
<dbReference type="PANTHER" id="PTHR43280:SF2">
    <property type="entry name" value="HTH-TYPE TRANSCRIPTIONAL REGULATOR EXSA"/>
    <property type="match status" value="1"/>
</dbReference>
<evidence type="ECO:0000256" key="1">
    <source>
        <dbReference type="ARBA" id="ARBA00018672"/>
    </source>
</evidence>